<proteinExistence type="predicted"/>
<evidence type="ECO:0000256" key="2">
    <source>
        <dbReference type="SAM" id="Phobius"/>
    </source>
</evidence>
<dbReference type="PANTHER" id="PTHR23084:SF263">
    <property type="entry name" value="MORN REPEAT-CONTAINING PROTEIN 1"/>
    <property type="match status" value="1"/>
</dbReference>
<keyword evidence="2" id="KW-1133">Transmembrane helix</keyword>
<evidence type="ECO:0000256" key="1">
    <source>
        <dbReference type="ARBA" id="ARBA00022737"/>
    </source>
</evidence>
<dbReference type="AlphaFoldDB" id="A0A916Y9C4"/>
<feature type="transmembrane region" description="Helical" evidence="2">
    <location>
        <begin position="6"/>
        <end position="25"/>
    </location>
</feature>
<evidence type="ECO:0000313" key="4">
    <source>
        <dbReference type="Proteomes" id="UP000625735"/>
    </source>
</evidence>
<dbReference type="SUPFAM" id="SSF82185">
    <property type="entry name" value="Histone H3 K4-specific methyltransferase SET7/9 N-terminal domain"/>
    <property type="match status" value="1"/>
</dbReference>
<accession>A0A916Y9C4</accession>
<comment type="caution">
    <text evidence="3">The sequence shown here is derived from an EMBL/GenBank/DDBJ whole genome shotgun (WGS) entry which is preliminary data.</text>
</comment>
<gene>
    <name evidence="3" type="ORF">GCM10011343_26910</name>
</gene>
<evidence type="ECO:0008006" key="5">
    <source>
        <dbReference type="Google" id="ProtNLM"/>
    </source>
</evidence>
<keyword evidence="4" id="KW-1185">Reference proteome</keyword>
<dbReference type="RefSeq" id="WP_188363122.1">
    <property type="nucleotide sequence ID" value="NZ_BMFG01000014.1"/>
</dbReference>
<dbReference type="Pfam" id="PF02493">
    <property type="entry name" value="MORN"/>
    <property type="match status" value="4"/>
</dbReference>
<reference evidence="3" key="2">
    <citation type="submission" date="2020-09" db="EMBL/GenBank/DDBJ databases">
        <authorList>
            <person name="Sun Q."/>
            <person name="Zhou Y."/>
        </authorList>
    </citation>
    <scope>NUCLEOTIDE SEQUENCE</scope>
    <source>
        <strain evidence="3">CGMCC 1.12506</strain>
    </source>
</reference>
<dbReference type="EMBL" id="BMFG01000014">
    <property type="protein sequence ID" value="GGD35641.1"/>
    <property type="molecule type" value="Genomic_DNA"/>
</dbReference>
<sequence>MTKKVNYIAILGSIFLTGICFYFMYNAKMEKQTRELEKWKESHTEKSDSLAIFKKYFQAQHLYLEGFEEEANALFEAIPFSDSLFVNTFDLLQNRMNMASSKMVLSQKEKIVHDTIIAFDEATAMDLVKTKSDLEVAKSKLNELQMASGILNLTSSKGKKFQYIGQTKNGVAEGFGVGIFETGSIYKGYWQNNLRHGKGIFTWKDNEQYEGEFVADKREGYGIYQWKNGEVYKGYWKNDQRNGEGKLYTKSNKLKKEGIWENDSLKK</sequence>
<reference evidence="3" key="1">
    <citation type="journal article" date="2014" name="Int. J. Syst. Evol. Microbiol.">
        <title>Complete genome sequence of Corynebacterium casei LMG S-19264T (=DSM 44701T), isolated from a smear-ripened cheese.</title>
        <authorList>
            <consortium name="US DOE Joint Genome Institute (JGI-PGF)"/>
            <person name="Walter F."/>
            <person name="Albersmeier A."/>
            <person name="Kalinowski J."/>
            <person name="Ruckert C."/>
        </authorList>
    </citation>
    <scope>NUCLEOTIDE SEQUENCE</scope>
    <source>
        <strain evidence="3">CGMCC 1.12506</strain>
    </source>
</reference>
<keyword evidence="2" id="KW-0812">Transmembrane</keyword>
<dbReference type="PANTHER" id="PTHR23084">
    <property type="entry name" value="PHOSPHATIDYLINOSITOL-4-PHOSPHATE 5-KINASE RELATED"/>
    <property type="match status" value="1"/>
</dbReference>
<name>A0A916Y9C4_9FLAO</name>
<keyword evidence="1" id="KW-0677">Repeat</keyword>
<dbReference type="Proteomes" id="UP000625735">
    <property type="component" value="Unassembled WGS sequence"/>
</dbReference>
<dbReference type="SMART" id="SM00698">
    <property type="entry name" value="MORN"/>
    <property type="match status" value="4"/>
</dbReference>
<protein>
    <recommendedName>
        <fullName evidence="5">MORN repeat protein</fullName>
    </recommendedName>
</protein>
<evidence type="ECO:0000313" key="3">
    <source>
        <dbReference type="EMBL" id="GGD35641.1"/>
    </source>
</evidence>
<dbReference type="Gene3D" id="2.20.110.10">
    <property type="entry name" value="Histone H3 K4-specific methyltransferase SET7/9 N-terminal domain"/>
    <property type="match status" value="2"/>
</dbReference>
<dbReference type="InterPro" id="IPR003409">
    <property type="entry name" value="MORN"/>
</dbReference>
<keyword evidence="2" id="KW-0472">Membrane</keyword>
<organism evidence="3 4">
    <name type="scientific">Flavobacterium orientale</name>
    <dbReference type="NCBI Taxonomy" id="1756020"/>
    <lineage>
        <taxon>Bacteria</taxon>
        <taxon>Pseudomonadati</taxon>
        <taxon>Bacteroidota</taxon>
        <taxon>Flavobacteriia</taxon>
        <taxon>Flavobacteriales</taxon>
        <taxon>Flavobacteriaceae</taxon>
        <taxon>Flavobacterium</taxon>
    </lineage>
</organism>